<protein>
    <submittedName>
        <fullName evidence="2">PDZ domain-containing protein</fullName>
    </submittedName>
</protein>
<evidence type="ECO:0000313" key="2">
    <source>
        <dbReference type="WBParaSite" id="RSKR_0000707500.1"/>
    </source>
</evidence>
<accession>A0AC35U309</accession>
<dbReference type="WBParaSite" id="RSKR_0000707500.1">
    <property type="protein sequence ID" value="RSKR_0000707500.1"/>
    <property type="gene ID" value="RSKR_0000707500"/>
</dbReference>
<dbReference type="Proteomes" id="UP000095286">
    <property type="component" value="Unplaced"/>
</dbReference>
<sequence>MALTEPFDPNTLAALSITSSGTEDNDTIIAAIPTLNDGLSDGDALSDFSLSNVGKEVIPNCGGGLGSLNCLATKILYYINDQPMAYVKQIPVSSEQITLGDVKRELNMPNFKYFCMHFDQDYNTDVKSELINDYEPLLKTQAKTYVLHLKEREESIHSDPSTYQPRLAIRNGLVPGPAPNQGIFGSSDYNYRKGRIPDYSMNTTDSESCISSIKPVPNSYGFRPKYPVNGRYQGGNDSSRFDDYDQDTRCHSDDESRVSISTDLTSVSRQGLSRRRKKKRNYRQPSRASSDTSLGESSMCLDVITVVLNMDDGFLGISIVGNSNARGDNGIYVAAIIDKGAVALDGRIEQNDMILQVNDVSFENFTNDQAVNVLRDAVARKGMLKLTVAKSFNSGWRNGNCNRPNIREEPVEPIDTNEWIKHASRCCEFLKKENKIPGGMPSIQEGSEGAPTPVPGHKGNFYFGQGNGRQSGSQATSNDSDGAPSTIVGRNGNNGFGIMRSGMQKLSYTVDPKLIVQAMALPNSGLEIKERTWLKITIPDSFVGSDLVSWLLENVSGFKNRKDAKNFASELLQQKLITHYVNKPKFTEQCYYLFGESCRDYLRYRLMNGNNEREMVNECLYYPPPPPIPSGMGTLTHPNKGQQWQNYQGNSLVSGYAAMPISSYPGQGMMLPPRISNDMNSKVSGGTSNDGSSGSEHRRINQPAKAILPPAPSLNSIQNHYASTGILVANMNGMAHHRLDEMPPELSGSRQSFRFAMNSNDMNGEYYLRNV</sequence>
<evidence type="ECO:0000313" key="1">
    <source>
        <dbReference type="Proteomes" id="UP000095286"/>
    </source>
</evidence>
<reference evidence="2" key="1">
    <citation type="submission" date="2016-11" db="UniProtKB">
        <authorList>
            <consortium name="WormBaseParasite"/>
        </authorList>
    </citation>
    <scope>IDENTIFICATION</scope>
    <source>
        <strain evidence="2">KR3021</strain>
    </source>
</reference>
<proteinExistence type="predicted"/>
<name>A0AC35U309_9BILA</name>
<organism evidence="1 2">
    <name type="scientific">Rhabditophanes sp. KR3021</name>
    <dbReference type="NCBI Taxonomy" id="114890"/>
    <lineage>
        <taxon>Eukaryota</taxon>
        <taxon>Metazoa</taxon>
        <taxon>Ecdysozoa</taxon>
        <taxon>Nematoda</taxon>
        <taxon>Chromadorea</taxon>
        <taxon>Rhabditida</taxon>
        <taxon>Tylenchina</taxon>
        <taxon>Panagrolaimomorpha</taxon>
        <taxon>Strongyloidoidea</taxon>
        <taxon>Alloionematidae</taxon>
        <taxon>Rhabditophanes</taxon>
    </lineage>
</organism>